<dbReference type="EMBL" id="FMSV02000505">
    <property type="protein sequence ID" value="SEH06792.1"/>
    <property type="molecule type" value="Genomic_DNA"/>
</dbReference>
<keyword evidence="2" id="KW-1185">Reference proteome</keyword>
<name>A0A1H6F9M2_9GAMM</name>
<sequence>MAKEEVDIQLKVETPEQIDFACDVLRTLHSVIRRMRMEQHKTWKTTDILDLLETLIFEITTGVTEEDKMRELLLVQGRVAFQANKPRSSNPYQQKQEPQNYNWWDMGWHDGEREATKAAGGAVEIHQGRIKAKPKTSKSGKYYRIQHHYKSVVTEWNETLHQYSPENNGTKFDDYEEASTIAERLKQSADGYITIITMDAN</sequence>
<dbReference type="AlphaFoldDB" id="A0A1H6F9M2"/>
<proteinExistence type="predicted"/>
<dbReference type="OrthoDB" id="5625221at2"/>
<reference evidence="1 2" key="1">
    <citation type="submission" date="2016-10" db="EMBL/GenBank/DDBJ databases">
        <authorList>
            <person name="de Groot N.N."/>
        </authorList>
    </citation>
    <scope>NUCLEOTIDE SEQUENCE [LARGE SCALE GENOMIC DNA]</scope>
    <source>
        <strain evidence="1">MBHS1</strain>
    </source>
</reference>
<organism evidence="1 2">
    <name type="scientific">Candidatus Venteria ishoeyi</name>
    <dbReference type="NCBI Taxonomy" id="1899563"/>
    <lineage>
        <taxon>Bacteria</taxon>
        <taxon>Pseudomonadati</taxon>
        <taxon>Pseudomonadota</taxon>
        <taxon>Gammaproteobacteria</taxon>
        <taxon>Thiotrichales</taxon>
        <taxon>Thiotrichaceae</taxon>
        <taxon>Venteria</taxon>
    </lineage>
</organism>
<evidence type="ECO:0000313" key="2">
    <source>
        <dbReference type="Proteomes" id="UP000236724"/>
    </source>
</evidence>
<accession>A0A1H6F9M2</accession>
<dbReference type="Proteomes" id="UP000236724">
    <property type="component" value="Unassembled WGS sequence"/>
</dbReference>
<gene>
    <name evidence="1" type="ORF">MBHS_02658</name>
</gene>
<dbReference type="RefSeq" id="WP_103920526.1">
    <property type="nucleotide sequence ID" value="NZ_FMSV02000505.1"/>
</dbReference>
<protein>
    <submittedName>
        <fullName evidence="1">Uncharacterized protein</fullName>
    </submittedName>
</protein>
<evidence type="ECO:0000313" key="1">
    <source>
        <dbReference type="EMBL" id="SEH06792.1"/>
    </source>
</evidence>